<feature type="transmembrane region" description="Helical" evidence="7">
    <location>
        <begin position="173"/>
        <end position="195"/>
    </location>
</feature>
<sequence>MAREPSDGEVERAMQLLPRLGQEMFTAGSETRAIITALTAVAGRLGLRGLVVDPVGRSLYLMYRQNHKPPYTVLRVNPVTHDRDLSKLCVVYRLVEDLVRGRIDPVDGLKELERRMKARFRIPYWARLLGGMFLAMAVYLQADGPASGLLVAAAMRFLVDQGGRLLSRTNLQAFYAVVGQAMIIAGTGAAVFRLGASPATVTAAVAANLVLLLPVLAVVSLTEDTVFGYPLTAAYRAVIVIRTLFALLAGIAIVNSFGAAAQTLEHGLVEVEFAPLPPALMLLAAAVGAAGNVVLAGGGAGLLPVAIGAGMLAGAVKRICLDQLAMTTPMAVLMAAVALGFAATWIGGRRRLPATAVIIPGISAALLPGSAVATAILRLGHEGGTLAALQEVLVTTAAIGVGVVLGTTAGGRSAT</sequence>
<dbReference type="AlphaFoldDB" id="A0A7W8A9D8"/>
<feature type="transmembrane region" description="Helical" evidence="7">
    <location>
        <begin position="358"/>
        <end position="380"/>
    </location>
</feature>
<keyword evidence="5 7" id="KW-0472">Membrane</keyword>
<comment type="subcellular location">
    <subcellularLocation>
        <location evidence="1">Cell membrane</location>
        <topology evidence="1">Multi-pass membrane protein</topology>
    </subcellularLocation>
</comment>
<feature type="transmembrane region" description="Helical" evidence="7">
    <location>
        <begin position="201"/>
        <end position="221"/>
    </location>
</feature>
<feature type="domain" description="Threonine/serine exporter-like N-terminal" evidence="8">
    <location>
        <begin position="18"/>
        <end position="257"/>
    </location>
</feature>
<keyword evidence="10" id="KW-1185">Reference proteome</keyword>
<dbReference type="InterPro" id="IPR010619">
    <property type="entry name" value="ThrE-like_N"/>
</dbReference>
<dbReference type="GO" id="GO:0005886">
    <property type="term" value="C:plasma membrane"/>
    <property type="evidence" value="ECO:0007669"/>
    <property type="project" value="UniProtKB-SubCell"/>
</dbReference>
<name>A0A7W8A9D8_9ACTN</name>
<dbReference type="Pfam" id="PF06738">
    <property type="entry name" value="ThrE"/>
    <property type="match status" value="1"/>
</dbReference>
<feature type="transmembrane region" description="Helical" evidence="7">
    <location>
        <begin position="233"/>
        <end position="259"/>
    </location>
</feature>
<evidence type="ECO:0000256" key="4">
    <source>
        <dbReference type="ARBA" id="ARBA00022989"/>
    </source>
</evidence>
<accession>A0A7W8A9D8</accession>
<evidence type="ECO:0000256" key="3">
    <source>
        <dbReference type="ARBA" id="ARBA00022692"/>
    </source>
</evidence>
<evidence type="ECO:0000259" key="8">
    <source>
        <dbReference type="Pfam" id="PF06738"/>
    </source>
</evidence>
<dbReference type="PANTHER" id="PTHR34390">
    <property type="entry name" value="UPF0442 PROTEIN YJJB-RELATED"/>
    <property type="match status" value="1"/>
</dbReference>
<feature type="transmembrane region" description="Helical" evidence="7">
    <location>
        <begin position="279"/>
        <end position="312"/>
    </location>
</feature>
<keyword evidence="2" id="KW-1003">Cell membrane</keyword>
<keyword evidence="3 7" id="KW-0812">Transmembrane</keyword>
<gene>
    <name evidence="9" type="ORF">HNR40_007513</name>
</gene>
<evidence type="ECO:0000256" key="7">
    <source>
        <dbReference type="SAM" id="Phobius"/>
    </source>
</evidence>
<dbReference type="EMBL" id="JACHIN010000012">
    <property type="protein sequence ID" value="MBB5082018.1"/>
    <property type="molecule type" value="Genomic_DNA"/>
</dbReference>
<dbReference type="Proteomes" id="UP000568380">
    <property type="component" value="Unassembled WGS sequence"/>
</dbReference>
<proteinExistence type="inferred from homology"/>
<evidence type="ECO:0000256" key="1">
    <source>
        <dbReference type="ARBA" id="ARBA00004651"/>
    </source>
</evidence>
<reference evidence="9 10" key="1">
    <citation type="submission" date="2020-08" db="EMBL/GenBank/DDBJ databases">
        <title>Genomic Encyclopedia of Type Strains, Phase IV (KMG-IV): sequencing the most valuable type-strain genomes for metagenomic binning, comparative biology and taxonomic classification.</title>
        <authorList>
            <person name="Goeker M."/>
        </authorList>
    </citation>
    <scope>NUCLEOTIDE SEQUENCE [LARGE SCALE GENOMIC DNA]</scope>
    <source>
        <strain evidence="9 10">DSM 45385</strain>
    </source>
</reference>
<comment type="caution">
    <text evidence="9">The sequence shown here is derived from an EMBL/GenBank/DDBJ whole genome shotgun (WGS) entry which is preliminary data.</text>
</comment>
<evidence type="ECO:0000313" key="10">
    <source>
        <dbReference type="Proteomes" id="UP000568380"/>
    </source>
</evidence>
<dbReference type="GO" id="GO:0022857">
    <property type="term" value="F:transmembrane transporter activity"/>
    <property type="evidence" value="ECO:0007669"/>
    <property type="project" value="InterPro"/>
</dbReference>
<feature type="transmembrane region" description="Helical" evidence="7">
    <location>
        <begin position="124"/>
        <end position="142"/>
    </location>
</feature>
<dbReference type="GO" id="GO:0015744">
    <property type="term" value="P:succinate transport"/>
    <property type="evidence" value="ECO:0007669"/>
    <property type="project" value="TreeGrafter"/>
</dbReference>
<keyword evidence="4 7" id="KW-1133">Transmembrane helix</keyword>
<comment type="similarity">
    <text evidence="6">Belongs to the ThrE exporter (TC 2.A.79) family.</text>
</comment>
<dbReference type="InterPro" id="IPR050539">
    <property type="entry name" value="ThrE_Dicarb/AminoAcid_Exp"/>
</dbReference>
<evidence type="ECO:0000256" key="6">
    <source>
        <dbReference type="ARBA" id="ARBA00034125"/>
    </source>
</evidence>
<evidence type="ECO:0000256" key="5">
    <source>
        <dbReference type="ARBA" id="ARBA00023136"/>
    </source>
</evidence>
<feature type="transmembrane region" description="Helical" evidence="7">
    <location>
        <begin position="392"/>
        <end position="411"/>
    </location>
</feature>
<evidence type="ECO:0000256" key="2">
    <source>
        <dbReference type="ARBA" id="ARBA00022475"/>
    </source>
</evidence>
<feature type="transmembrane region" description="Helical" evidence="7">
    <location>
        <begin position="324"/>
        <end position="346"/>
    </location>
</feature>
<protein>
    <submittedName>
        <fullName evidence="9">Uncharacterized membrane protein YjjP (DUF1212 family)</fullName>
    </submittedName>
</protein>
<evidence type="ECO:0000313" key="9">
    <source>
        <dbReference type="EMBL" id="MBB5082018.1"/>
    </source>
</evidence>
<dbReference type="RefSeq" id="WP_184969867.1">
    <property type="nucleotide sequence ID" value="NZ_JACHIN010000012.1"/>
</dbReference>
<organism evidence="9 10">
    <name type="scientific">Nonomuraea endophytica</name>
    <dbReference type="NCBI Taxonomy" id="714136"/>
    <lineage>
        <taxon>Bacteria</taxon>
        <taxon>Bacillati</taxon>
        <taxon>Actinomycetota</taxon>
        <taxon>Actinomycetes</taxon>
        <taxon>Streptosporangiales</taxon>
        <taxon>Streptosporangiaceae</taxon>
        <taxon>Nonomuraea</taxon>
    </lineage>
</organism>